<feature type="signal peptide" evidence="1">
    <location>
        <begin position="1"/>
        <end position="21"/>
    </location>
</feature>
<feature type="domain" description="Amidohydrolase-related" evidence="2">
    <location>
        <begin position="74"/>
        <end position="267"/>
    </location>
</feature>
<dbReference type="PANTHER" id="PTHR43135">
    <property type="entry name" value="ALPHA-D-RIBOSE 1-METHYLPHOSPHONATE 5-TRIPHOSPHATE DIPHOSPHATASE"/>
    <property type="match status" value="1"/>
</dbReference>
<evidence type="ECO:0000313" key="3">
    <source>
        <dbReference type="EMBL" id="MFC2925593.1"/>
    </source>
</evidence>
<dbReference type="SUPFAM" id="SSF51338">
    <property type="entry name" value="Composite domain of metallo-dependent hydrolases"/>
    <property type="match status" value="1"/>
</dbReference>
<feature type="chain" id="PRO_5045926595" evidence="1">
    <location>
        <begin position="22"/>
        <end position="499"/>
    </location>
</feature>
<dbReference type="Gene3D" id="1.20.58.520">
    <property type="entry name" value="Amidohydrolase"/>
    <property type="match status" value="1"/>
</dbReference>
<evidence type="ECO:0000256" key="1">
    <source>
        <dbReference type="SAM" id="SignalP"/>
    </source>
</evidence>
<reference evidence="4" key="1">
    <citation type="journal article" date="2019" name="Int. J. Syst. Evol. Microbiol.">
        <title>The Global Catalogue of Microorganisms (GCM) 10K type strain sequencing project: providing services to taxonomists for standard genome sequencing and annotation.</title>
        <authorList>
            <consortium name="The Broad Institute Genomics Platform"/>
            <consortium name="The Broad Institute Genome Sequencing Center for Infectious Disease"/>
            <person name="Wu L."/>
            <person name="Ma J."/>
        </authorList>
    </citation>
    <scope>NUCLEOTIDE SEQUENCE [LARGE SCALE GENOMIC DNA]</scope>
    <source>
        <strain evidence="4">KCTC 52487</strain>
    </source>
</reference>
<sequence length="499" mass="54095">MQVAASIMALSLIGASAQAMADEILIRDVTVLSPDRAAALPGVDVLISNGRIVAIGDQLEVSQAGTVIDGTGRYLSPGLIDAHVHLYHATGLNRRFTDDFDRLFAEYFEQMPRSYLYFGFTTVVELNADAEINAQFEAAPVRPDLVHCGSGVVLPDGFMSLDYGRDEFLATFPNYLADPYGTSHLPEGADRDAHTPEAVVASIEEAGGACVKMYYEEALWWPDEPRPDFALPSVRILREVVEAAHARGMPVFLHATTPDGMRAGHEAGVDAFAHGPWEWPQSGFAGAGPDLEVEAIMSRIARSPIRVQPTIRSIQNTRSLFNPGLLDDPAWADVVPAGFLAYLRAVAPEQQRAFLRRFADRLPSTPSMETLQDNFTNRYIDLIARFAAQGGQLSFGTDTAVGGLGWGSPPGLAGYWEMLDWQAAGLSGRDIVRAATIGNAELLGVDADLGRIAPGYQANLVLLAANPWDDIAAWNRIELVIVRGEVIDRAALSARRQEP</sequence>
<dbReference type="Gene3D" id="3.20.20.140">
    <property type="entry name" value="Metal-dependent hydrolases"/>
    <property type="match status" value="1"/>
</dbReference>
<evidence type="ECO:0000313" key="4">
    <source>
        <dbReference type="Proteomes" id="UP001595379"/>
    </source>
</evidence>
<protein>
    <submittedName>
        <fullName evidence="3">Amidohydrolase family protein</fullName>
    </submittedName>
</protein>
<evidence type="ECO:0000259" key="2">
    <source>
        <dbReference type="Pfam" id="PF01979"/>
    </source>
</evidence>
<dbReference type="InterPro" id="IPR032466">
    <property type="entry name" value="Metal_Hydrolase"/>
</dbReference>
<keyword evidence="1" id="KW-0732">Signal</keyword>
<dbReference type="Proteomes" id="UP001595379">
    <property type="component" value="Unassembled WGS sequence"/>
</dbReference>
<dbReference type="InterPro" id="IPR051781">
    <property type="entry name" value="Metallo-dep_Hydrolase"/>
</dbReference>
<organism evidence="3 4">
    <name type="scientific">Hyphobacterium vulgare</name>
    <dbReference type="NCBI Taxonomy" id="1736751"/>
    <lineage>
        <taxon>Bacteria</taxon>
        <taxon>Pseudomonadati</taxon>
        <taxon>Pseudomonadota</taxon>
        <taxon>Alphaproteobacteria</taxon>
        <taxon>Maricaulales</taxon>
        <taxon>Maricaulaceae</taxon>
        <taxon>Hyphobacterium</taxon>
    </lineage>
</organism>
<proteinExistence type="predicted"/>
<dbReference type="PANTHER" id="PTHR43135:SF3">
    <property type="entry name" value="ALPHA-D-RIBOSE 1-METHYLPHOSPHONATE 5-TRIPHOSPHATE DIPHOSPHATASE"/>
    <property type="match status" value="1"/>
</dbReference>
<dbReference type="InterPro" id="IPR006680">
    <property type="entry name" value="Amidohydro-rel"/>
</dbReference>
<dbReference type="Gene3D" id="3.30.110.90">
    <property type="entry name" value="Amidohydrolase"/>
    <property type="match status" value="1"/>
</dbReference>
<dbReference type="EMBL" id="JBHRSV010000005">
    <property type="protein sequence ID" value="MFC2925593.1"/>
    <property type="molecule type" value="Genomic_DNA"/>
</dbReference>
<accession>A0ABV6ZVZ5</accession>
<dbReference type="Pfam" id="PF01979">
    <property type="entry name" value="Amidohydro_1"/>
    <property type="match status" value="2"/>
</dbReference>
<name>A0ABV6ZVZ5_9PROT</name>
<comment type="caution">
    <text evidence="3">The sequence shown here is derived from an EMBL/GenBank/DDBJ whole genome shotgun (WGS) entry which is preliminary data.</text>
</comment>
<dbReference type="SUPFAM" id="SSF51556">
    <property type="entry name" value="Metallo-dependent hydrolases"/>
    <property type="match status" value="1"/>
</dbReference>
<keyword evidence="4" id="KW-1185">Reference proteome</keyword>
<dbReference type="RefSeq" id="WP_343165358.1">
    <property type="nucleotide sequence ID" value="NZ_JBHRSV010000005.1"/>
</dbReference>
<dbReference type="InterPro" id="IPR011059">
    <property type="entry name" value="Metal-dep_hydrolase_composite"/>
</dbReference>
<gene>
    <name evidence="3" type="ORF">ACFOOR_05695</name>
</gene>
<dbReference type="Gene3D" id="2.30.40.10">
    <property type="entry name" value="Urease, subunit C, domain 1"/>
    <property type="match status" value="2"/>
</dbReference>
<feature type="domain" description="Amidohydrolase-related" evidence="2">
    <location>
        <begin position="393"/>
        <end position="486"/>
    </location>
</feature>